<protein>
    <submittedName>
        <fullName evidence="1">Uncharacterized protein</fullName>
    </submittedName>
</protein>
<accession>A0ABX4SIT4</accession>
<sequence length="83" mass="9503">MGSLKVLDGEWEKRFEGPLRETQQSASISPHDDYLQTSILHTTRTTTQTTTLCKCGLQRSQVKNKRCSPQLITHIPLFIHDLH</sequence>
<name>A0ABX4SIT4_9BIFI</name>
<evidence type="ECO:0000313" key="1">
    <source>
        <dbReference type="EMBL" id="PKZ54692.1"/>
    </source>
</evidence>
<comment type="caution">
    <text evidence="1">The sequence shown here is derived from an EMBL/GenBank/DDBJ whole genome shotgun (WGS) entry which is preliminary data.</text>
</comment>
<evidence type="ECO:0000313" key="2">
    <source>
        <dbReference type="Proteomes" id="UP000234904"/>
    </source>
</evidence>
<dbReference type="Proteomes" id="UP000234904">
    <property type="component" value="Unassembled WGS sequence"/>
</dbReference>
<dbReference type="EMBL" id="PKJE01000002">
    <property type="protein sequence ID" value="PKZ54692.1"/>
    <property type="molecule type" value="Genomic_DNA"/>
</dbReference>
<proteinExistence type="predicted"/>
<keyword evidence="2" id="KW-1185">Reference proteome</keyword>
<gene>
    <name evidence="1" type="ORF">CYJ70_03810</name>
</gene>
<organism evidence="1 2">
    <name type="scientific">Gardnerella pickettii</name>
    <dbReference type="NCBI Taxonomy" id="2914924"/>
    <lineage>
        <taxon>Bacteria</taxon>
        <taxon>Bacillati</taxon>
        <taxon>Actinomycetota</taxon>
        <taxon>Actinomycetes</taxon>
        <taxon>Bifidobacteriales</taxon>
        <taxon>Bifidobacteriaceae</taxon>
        <taxon>Gardnerella</taxon>
    </lineage>
</organism>
<reference evidence="1 2" key="1">
    <citation type="submission" date="2017-12" db="EMBL/GenBank/DDBJ databases">
        <title>Phylogenetic diversity of female urinary microbiome.</title>
        <authorList>
            <person name="Thomas-White K."/>
            <person name="Wolfe A.J."/>
        </authorList>
    </citation>
    <scope>NUCLEOTIDE SEQUENCE [LARGE SCALE GENOMIC DNA]</scope>
    <source>
        <strain evidence="1 2">UMB0833</strain>
    </source>
</reference>